<feature type="non-terminal residue" evidence="1">
    <location>
        <position position="289"/>
    </location>
</feature>
<proteinExistence type="predicted"/>
<keyword evidence="2" id="KW-1185">Reference proteome</keyword>
<dbReference type="Proteomes" id="UP001433508">
    <property type="component" value="Unassembled WGS sequence"/>
</dbReference>
<organism evidence="1 2">
    <name type="scientific">Lipomyces kononenkoae</name>
    <name type="common">Yeast</name>
    <dbReference type="NCBI Taxonomy" id="34357"/>
    <lineage>
        <taxon>Eukaryota</taxon>
        <taxon>Fungi</taxon>
        <taxon>Dikarya</taxon>
        <taxon>Ascomycota</taxon>
        <taxon>Saccharomycotina</taxon>
        <taxon>Lipomycetes</taxon>
        <taxon>Lipomycetales</taxon>
        <taxon>Lipomycetaceae</taxon>
        <taxon>Lipomyces</taxon>
    </lineage>
</organism>
<reference evidence="2" key="1">
    <citation type="journal article" date="2024" name="Front. Bioeng. Biotechnol.">
        <title>Genome-scale model development and genomic sequencing of the oleaginous clade Lipomyces.</title>
        <authorList>
            <person name="Czajka J.J."/>
            <person name="Han Y."/>
            <person name="Kim J."/>
            <person name="Mondo S.J."/>
            <person name="Hofstad B.A."/>
            <person name="Robles A."/>
            <person name="Haridas S."/>
            <person name="Riley R."/>
            <person name="LaButti K."/>
            <person name="Pangilinan J."/>
            <person name="Andreopoulos W."/>
            <person name="Lipzen A."/>
            <person name="Yan J."/>
            <person name="Wang M."/>
            <person name="Ng V."/>
            <person name="Grigoriev I.V."/>
            <person name="Spatafora J.W."/>
            <person name="Magnuson J.K."/>
            <person name="Baker S.E."/>
            <person name="Pomraning K.R."/>
        </authorList>
    </citation>
    <scope>NUCLEOTIDE SEQUENCE [LARGE SCALE GENOMIC DNA]</scope>
    <source>
        <strain evidence="2">CBS 7786</strain>
    </source>
</reference>
<accession>A0ACC3STF2</accession>
<gene>
    <name evidence="1" type="ORF">V1525DRAFT_411614</name>
</gene>
<name>A0ACC3STF2_LIPKO</name>
<sequence>MASIFDVPPRRTHPGPVKEINFDPTKPVLTYREYSDLFWYTDAQLSKKDRRDIVSELNQEWVYRVIGSFVGCISTGVASAIVMKRWFPATRMSMTALGALVGTEIGNEAGYAVAYRRAIRDFEARPKCRTIIRLVDYRPSLGLWINYYSYGKPTPIFHTWWKDYKLGQVGNKTPDISDEKLEAAGPDEQALPSPSARPEPVVPDSWGIPVQSPPVPPKQDNKRPISKESSPSRYRNPGKRGGNVDEEFYNDEAVETQEEFDKKIEMERRGEDQPDDFTSSERRYSRSKY</sequence>
<protein>
    <submittedName>
        <fullName evidence="1">Uncharacterized protein</fullName>
    </submittedName>
</protein>
<dbReference type="EMBL" id="MU971443">
    <property type="protein sequence ID" value="KAK9234880.1"/>
    <property type="molecule type" value="Genomic_DNA"/>
</dbReference>
<evidence type="ECO:0000313" key="2">
    <source>
        <dbReference type="Proteomes" id="UP001433508"/>
    </source>
</evidence>
<comment type="caution">
    <text evidence="1">The sequence shown here is derived from an EMBL/GenBank/DDBJ whole genome shotgun (WGS) entry which is preliminary data.</text>
</comment>
<evidence type="ECO:0000313" key="1">
    <source>
        <dbReference type="EMBL" id="KAK9234880.1"/>
    </source>
</evidence>